<proteinExistence type="predicted"/>
<feature type="DNA-binding region" description="OmpR/PhoB-type" evidence="7">
    <location>
        <begin position="122"/>
        <end position="218"/>
    </location>
</feature>
<evidence type="ECO:0000256" key="4">
    <source>
        <dbReference type="ARBA" id="ARBA00023125"/>
    </source>
</evidence>
<dbReference type="GO" id="GO:0006355">
    <property type="term" value="P:regulation of DNA-templated transcription"/>
    <property type="evidence" value="ECO:0007669"/>
    <property type="project" value="InterPro"/>
</dbReference>
<dbReference type="Gene3D" id="3.40.50.2300">
    <property type="match status" value="1"/>
</dbReference>
<keyword evidence="5" id="KW-0804">Transcription</keyword>
<keyword evidence="4 7" id="KW-0238">DNA-binding</keyword>
<dbReference type="Pfam" id="PF00486">
    <property type="entry name" value="Trans_reg_C"/>
    <property type="match status" value="1"/>
</dbReference>
<dbReference type="InterPro" id="IPR001789">
    <property type="entry name" value="Sig_transdc_resp-reg_receiver"/>
</dbReference>
<dbReference type="Proteomes" id="UP000002714">
    <property type="component" value="Chromosome"/>
</dbReference>
<dbReference type="Gene3D" id="1.10.10.10">
    <property type="entry name" value="Winged helix-like DNA-binding domain superfamily/Winged helix DNA-binding domain"/>
    <property type="match status" value="1"/>
</dbReference>
<dbReference type="GO" id="GO:0000156">
    <property type="term" value="F:phosphorelay response regulator activity"/>
    <property type="evidence" value="ECO:0007669"/>
    <property type="project" value="TreeGrafter"/>
</dbReference>
<dbReference type="InterPro" id="IPR001867">
    <property type="entry name" value="OmpR/PhoB-type_DNA-bd"/>
</dbReference>
<dbReference type="SUPFAM" id="SSF52172">
    <property type="entry name" value="CheY-like"/>
    <property type="match status" value="1"/>
</dbReference>
<dbReference type="CDD" id="cd00383">
    <property type="entry name" value="trans_reg_C"/>
    <property type="match status" value="1"/>
</dbReference>
<dbReference type="EMBL" id="CP000153">
    <property type="protein sequence ID" value="ABB44162.1"/>
    <property type="molecule type" value="Genomic_DNA"/>
</dbReference>
<dbReference type="InterPro" id="IPR039420">
    <property type="entry name" value="WalR-like"/>
</dbReference>
<dbReference type="SMART" id="SM00862">
    <property type="entry name" value="Trans_reg_C"/>
    <property type="match status" value="1"/>
</dbReference>
<evidence type="ECO:0000259" key="9">
    <source>
        <dbReference type="PROSITE" id="PS51755"/>
    </source>
</evidence>
<feature type="domain" description="OmpR/PhoB-type" evidence="9">
    <location>
        <begin position="122"/>
        <end position="218"/>
    </location>
</feature>
<feature type="modified residue" description="4-aspartylphosphate" evidence="6">
    <location>
        <position position="51"/>
    </location>
</feature>
<reference evidence="10 11" key="1">
    <citation type="journal article" date="2008" name="Appl. Environ. Microbiol.">
        <title>Genome of the epsilonproteobacterial chemolithoautotroph Sulfurimonas denitrificans.</title>
        <authorList>
            <person name="Sievert S.M."/>
            <person name="Scott K.M."/>
            <person name="Klotz M.G."/>
            <person name="Chain P.S.G."/>
            <person name="Hauser L.J."/>
            <person name="Hemp J."/>
            <person name="Huegler M."/>
            <person name="Land M."/>
            <person name="Lapidus A."/>
            <person name="Larimer F.W."/>
            <person name="Lucas S."/>
            <person name="Malfatti S.A."/>
            <person name="Meyer F."/>
            <person name="Paulsen I.T."/>
            <person name="Ren Q."/>
            <person name="Simon J."/>
            <person name="Bailey K."/>
            <person name="Diaz E."/>
            <person name="Fitzpatrick K.A."/>
            <person name="Glover B."/>
            <person name="Gwatney N."/>
            <person name="Korajkic A."/>
            <person name="Long A."/>
            <person name="Mobberley J.M."/>
            <person name="Pantry S.N."/>
            <person name="Pazder G."/>
            <person name="Peterson S."/>
            <person name="Quintanilla J.D."/>
            <person name="Sprinkle R."/>
            <person name="Stephens J."/>
            <person name="Thomas P."/>
            <person name="Vaughn R."/>
            <person name="Weber M.J."/>
            <person name="Wooten L.L."/>
        </authorList>
    </citation>
    <scope>NUCLEOTIDE SEQUENCE [LARGE SCALE GENOMIC DNA]</scope>
    <source>
        <strain evidence="11">ATCC 33889 / DSM 1251</strain>
    </source>
</reference>
<dbReference type="STRING" id="326298.Suden_0884"/>
<keyword evidence="1 6" id="KW-0597">Phosphoprotein</keyword>
<evidence type="ECO:0000256" key="6">
    <source>
        <dbReference type="PROSITE-ProRule" id="PRU00169"/>
    </source>
</evidence>
<dbReference type="GO" id="GO:0032993">
    <property type="term" value="C:protein-DNA complex"/>
    <property type="evidence" value="ECO:0007669"/>
    <property type="project" value="TreeGrafter"/>
</dbReference>
<keyword evidence="2" id="KW-0902">Two-component regulatory system</keyword>
<feature type="domain" description="Response regulatory" evidence="8">
    <location>
        <begin position="2"/>
        <end position="116"/>
    </location>
</feature>
<dbReference type="GO" id="GO:0005829">
    <property type="term" value="C:cytosol"/>
    <property type="evidence" value="ECO:0007669"/>
    <property type="project" value="TreeGrafter"/>
</dbReference>
<evidence type="ECO:0000259" key="8">
    <source>
        <dbReference type="PROSITE" id="PS50110"/>
    </source>
</evidence>
<dbReference type="SMART" id="SM00448">
    <property type="entry name" value="REC"/>
    <property type="match status" value="1"/>
</dbReference>
<dbReference type="HOGENOM" id="CLU_000445_30_3_7"/>
<sequence length="218" mass="25312">MKILLLEDDVILSEILYEHLSEKGYDVSSAYDGEDAYEKIINSRFDFMLFDVNVPLLNGFELLRLLGEQHVNIPTIFITSLDSAHDLKRGFDLGCDDYLKKPFDLVELDARINHLLRVHNLNSLHVVIDAKSYLDKLTYELVKGEQRVKLSKKDFEIIEYFLSHRERIISHDELAANIWLDSETPSDSTLRTYIKNIRIYLGKDFITTIKGVGYRVNI</sequence>
<dbReference type="InterPro" id="IPR036388">
    <property type="entry name" value="WH-like_DNA-bd_sf"/>
</dbReference>
<name>Q30S69_SULDN</name>
<dbReference type="OrthoDB" id="368799at2"/>
<gene>
    <name evidence="10" type="ordered locus">Suden_0884</name>
</gene>
<dbReference type="eggNOG" id="COG0745">
    <property type="taxonomic scope" value="Bacteria"/>
</dbReference>
<dbReference type="Pfam" id="PF00072">
    <property type="entry name" value="Response_reg"/>
    <property type="match status" value="1"/>
</dbReference>
<evidence type="ECO:0000313" key="11">
    <source>
        <dbReference type="Proteomes" id="UP000002714"/>
    </source>
</evidence>
<evidence type="ECO:0000256" key="7">
    <source>
        <dbReference type="PROSITE-ProRule" id="PRU01091"/>
    </source>
</evidence>
<organism evidence="10 11">
    <name type="scientific">Sulfurimonas denitrificans (strain ATCC 33889 / DSM 1251)</name>
    <name type="common">Thiomicrospira denitrificans (strain ATCC 33889 / DSM 1251)</name>
    <dbReference type="NCBI Taxonomy" id="326298"/>
    <lineage>
        <taxon>Bacteria</taxon>
        <taxon>Pseudomonadati</taxon>
        <taxon>Campylobacterota</taxon>
        <taxon>Epsilonproteobacteria</taxon>
        <taxon>Campylobacterales</taxon>
        <taxon>Sulfurimonadaceae</taxon>
        <taxon>Sulfurimonas</taxon>
    </lineage>
</organism>
<evidence type="ECO:0000313" key="10">
    <source>
        <dbReference type="EMBL" id="ABB44162.1"/>
    </source>
</evidence>
<dbReference type="PANTHER" id="PTHR48111:SF21">
    <property type="entry name" value="DNA-BINDING DUAL MASTER TRANSCRIPTIONAL REGULATOR RPAA"/>
    <property type="match status" value="1"/>
</dbReference>
<accession>Q30S69</accession>
<dbReference type="PANTHER" id="PTHR48111">
    <property type="entry name" value="REGULATOR OF RPOS"/>
    <property type="match status" value="1"/>
</dbReference>
<dbReference type="GO" id="GO:0000976">
    <property type="term" value="F:transcription cis-regulatory region binding"/>
    <property type="evidence" value="ECO:0007669"/>
    <property type="project" value="TreeGrafter"/>
</dbReference>
<evidence type="ECO:0000256" key="2">
    <source>
        <dbReference type="ARBA" id="ARBA00023012"/>
    </source>
</evidence>
<protein>
    <submittedName>
        <fullName evidence="10">Two component transcriptional regulator, winged helix family</fullName>
    </submittedName>
</protein>
<keyword evidence="11" id="KW-1185">Reference proteome</keyword>
<evidence type="ECO:0000256" key="5">
    <source>
        <dbReference type="ARBA" id="ARBA00023163"/>
    </source>
</evidence>
<keyword evidence="3" id="KW-0805">Transcription regulation</keyword>
<dbReference type="KEGG" id="tdn:Suden_0884"/>
<dbReference type="InterPro" id="IPR011006">
    <property type="entry name" value="CheY-like_superfamily"/>
</dbReference>
<evidence type="ECO:0000256" key="3">
    <source>
        <dbReference type="ARBA" id="ARBA00023015"/>
    </source>
</evidence>
<dbReference type="PROSITE" id="PS50110">
    <property type="entry name" value="RESPONSE_REGULATORY"/>
    <property type="match status" value="1"/>
</dbReference>
<dbReference type="RefSeq" id="WP_011372514.1">
    <property type="nucleotide sequence ID" value="NC_007575.1"/>
</dbReference>
<dbReference type="AlphaFoldDB" id="Q30S69"/>
<evidence type="ECO:0000256" key="1">
    <source>
        <dbReference type="ARBA" id="ARBA00022553"/>
    </source>
</evidence>
<dbReference type="PROSITE" id="PS51755">
    <property type="entry name" value="OMPR_PHOB"/>
    <property type="match status" value="1"/>
</dbReference>